<dbReference type="OrthoDB" id="21018at2759"/>
<accession>A0A9W2XRT3</accession>
<protein>
    <submittedName>
        <fullName evidence="3">Uncharacterized protein LOC114861828</fullName>
    </submittedName>
</protein>
<dbReference type="GO" id="GO:0005737">
    <property type="term" value="C:cytoplasm"/>
    <property type="evidence" value="ECO:0007669"/>
    <property type="project" value="TreeGrafter"/>
</dbReference>
<feature type="region of interest" description="Disordered" evidence="1">
    <location>
        <begin position="1"/>
        <end position="51"/>
    </location>
</feature>
<dbReference type="RefSeq" id="XP_055364319.1">
    <property type="nucleotide sequence ID" value="XM_055508344.1"/>
</dbReference>
<sequence>MSLARKERNRRSTSRDRPGTTRKACVSGLSVNRWKNKSSTSSHVSGRQRAPDHVKALDCSLNELISQHKQQRVLGPAISFSTPMRASALNLSSVLADMTPSSNTWSRLKAALSIHRKGMVLLTPRTVAASGCPGREALADLSRDLFAPRPSGPRSPNTCSHSCIETILWYNTIIPVEGSEKVNGEDQKTFGEILHEIIISKELSSLKEKQHNQTHSFIGLNDLHCVQGCYPLDFLDAWDRFNQQKGSENDRPDTSRFQDVSTHSPLHPNP</sequence>
<dbReference type="Proteomes" id="UP000515150">
    <property type="component" value="Chromosome 1"/>
</dbReference>
<keyword evidence="2" id="KW-1185">Reference proteome</keyword>
<reference evidence="3" key="1">
    <citation type="submission" date="2025-08" db="UniProtKB">
        <authorList>
            <consortium name="RefSeq"/>
        </authorList>
    </citation>
    <scope>IDENTIFICATION</scope>
</reference>
<evidence type="ECO:0000313" key="2">
    <source>
        <dbReference type="Proteomes" id="UP000515150"/>
    </source>
</evidence>
<dbReference type="GO" id="GO:0072354">
    <property type="term" value="F:histone H3T3 kinase activity"/>
    <property type="evidence" value="ECO:0007669"/>
    <property type="project" value="TreeGrafter"/>
</dbReference>
<dbReference type="GeneID" id="114861828"/>
<feature type="region of interest" description="Disordered" evidence="1">
    <location>
        <begin position="244"/>
        <end position="270"/>
    </location>
</feature>
<proteinExistence type="predicted"/>
<evidence type="ECO:0000313" key="3">
    <source>
        <dbReference type="RefSeq" id="XP_055364319.1"/>
    </source>
</evidence>
<name>A0A9W2XRT3_BETSP</name>
<dbReference type="GO" id="GO:0005634">
    <property type="term" value="C:nucleus"/>
    <property type="evidence" value="ECO:0007669"/>
    <property type="project" value="TreeGrafter"/>
</dbReference>
<feature type="compositionally biased region" description="Basic and acidic residues" evidence="1">
    <location>
        <begin position="247"/>
        <end position="256"/>
    </location>
</feature>
<dbReference type="AlphaFoldDB" id="A0A9W2XRT3"/>
<dbReference type="PANTHER" id="PTHR24419">
    <property type="entry name" value="INTERLEUKIN-1 RECEPTOR-ASSOCIATED KINASE"/>
    <property type="match status" value="1"/>
</dbReference>
<dbReference type="GO" id="GO:0000278">
    <property type="term" value="P:mitotic cell cycle"/>
    <property type="evidence" value="ECO:0007669"/>
    <property type="project" value="TreeGrafter"/>
</dbReference>
<gene>
    <name evidence="3" type="primary">LOC114861828</name>
</gene>
<dbReference type="PANTHER" id="PTHR24419:SF18">
    <property type="entry name" value="SERINE_THREONINE-PROTEIN KINASE HASPIN"/>
    <property type="match status" value="1"/>
</dbReference>
<dbReference type="Gene3D" id="3.30.200.20">
    <property type="entry name" value="Phosphorylase Kinase, domain 1"/>
    <property type="match status" value="1"/>
</dbReference>
<dbReference type="KEGG" id="bspl:114861828"/>
<organism evidence="2 3">
    <name type="scientific">Betta splendens</name>
    <name type="common">Siamese fighting fish</name>
    <dbReference type="NCBI Taxonomy" id="158456"/>
    <lineage>
        <taxon>Eukaryota</taxon>
        <taxon>Metazoa</taxon>
        <taxon>Chordata</taxon>
        <taxon>Craniata</taxon>
        <taxon>Vertebrata</taxon>
        <taxon>Euteleostomi</taxon>
        <taxon>Actinopterygii</taxon>
        <taxon>Neopterygii</taxon>
        <taxon>Teleostei</taxon>
        <taxon>Neoteleostei</taxon>
        <taxon>Acanthomorphata</taxon>
        <taxon>Anabantaria</taxon>
        <taxon>Anabantiformes</taxon>
        <taxon>Anabantoidei</taxon>
        <taxon>Osphronemidae</taxon>
        <taxon>Betta</taxon>
    </lineage>
</organism>
<evidence type="ECO:0000256" key="1">
    <source>
        <dbReference type="SAM" id="MobiDB-lite"/>
    </source>
</evidence>
<dbReference type="GO" id="GO:0035556">
    <property type="term" value="P:intracellular signal transduction"/>
    <property type="evidence" value="ECO:0007669"/>
    <property type="project" value="TreeGrafter"/>
</dbReference>